<proteinExistence type="predicted"/>
<name>A0ABS1N2A6_9ACTN</name>
<keyword evidence="2" id="KW-1185">Reference proteome</keyword>
<dbReference type="EMBL" id="JAERRI010000026">
    <property type="protein sequence ID" value="MBL1094193.1"/>
    <property type="molecule type" value="Genomic_DNA"/>
</dbReference>
<sequence length="456" mass="49774">MNREPNAQLIAAMDEAKVSNKGLAKRMKDAAERRGTSLGTTHVSVQRWRDGAGIQPSTAAIMADVLSAKLNRRITPGDLGFFAQPEPITLPPAAYPRTVPDVLSTLDGLAEERAETPSNSQLIVPDADLSAAVLSWIVARPDGIETDRPVSQRVGMRDVKAIRAAAEMFMQLDFKFGGGHGHKALRHYFRHEVLPLLSASYSERVGTALFGAASEISQLLGWTAYDSGNHALAHRYLTATLRLSQVIDDRMFGARILGNLSHQANYLGNHAQAIQLARAAVEGAKGRATPRAMALNSAMEARAYSNAGDPTGAGRAMNEAERHFERADTGEDPEWLGYFDSAELMGELCHCFRDLKMRRESIEAAQRAVDDTDPKYARTLGFCRMVLAQSQLLNGELEAAIETASLAVDSGDTLQSSRFQRYVTDFQQEVSIRAGNPSVTAFHDQVREALAHLDDE</sequence>
<organism evidence="1 2">
    <name type="scientific">Streptomyces siderophoricus</name>
    <dbReference type="NCBI Taxonomy" id="2802281"/>
    <lineage>
        <taxon>Bacteria</taxon>
        <taxon>Bacillati</taxon>
        <taxon>Actinomycetota</taxon>
        <taxon>Actinomycetes</taxon>
        <taxon>Kitasatosporales</taxon>
        <taxon>Streptomycetaceae</taxon>
        <taxon>Streptomyces</taxon>
    </lineage>
</organism>
<evidence type="ECO:0000313" key="2">
    <source>
        <dbReference type="Proteomes" id="UP000629371"/>
    </source>
</evidence>
<dbReference type="Gene3D" id="1.25.40.10">
    <property type="entry name" value="Tetratricopeptide repeat domain"/>
    <property type="match status" value="1"/>
</dbReference>
<evidence type="ECO:0000313" key="1">
    <source>
        <dbReference type="EMBL" id="MBL1094193.1"/>
    </source>
</evidence>
<accession>A0ABS1N2A6</accession>
<protein>
    <submittedName>
        <fullName evidence="1">Sporulation protein</fullName>
    </submittedName>
</protein>
<reference evidence="1 2" key="1">
    <citation type="submission" date="2021-01" db="EMBL/GenBank/DDBJ databases">
        <title>WGS of actinomycetes isolated from Thailand.</title>
        <authorList>
            <person name="Thawai C."/>
        </authorList>
    </citation>
    <scope>NUCLEOTIDE SEQUENCE [LARGE SCALE GENOMIC DNA]</scope>
    <source>
        <strain evidence="1 2">CH9-7</strain>
    </source>
</reference>
<gene>
    <name evidence="1" type="ORF">JK360_33595</name>
</gene>
<dbReference type="InterPro" id="IPR011990">
    <property type="entry name" value="TPR-like_helical_dom_sf"/>
</dbReference>
<dbReference type="Proteomes" id="UP000629371">
    <property type="component" value="Unassembled WGS sequence"/>
</dbReference>
<dbReference type="RefSeq" id="WP_201810583.1">
    <property type="nucleotide sequence ID" value="NZ_JAERRI010000026.1"/>
</dbReference>
<comment type="caution">
    <text evidence="1">The sequence shown here is derived from an EMBL/GenBank/DDBJ whole genome shotgun (WGS) entry which is preliminary data.</text>
</comment>
<dbReference type="SUPFAM" id="SSF48452">
    <property type="entry name" value="TPR-like"/>
    <property type="match status" value="1"/>
</dbReference>